<evidence type="ECO:0000313" key="7">
    <source>
        <dbReference type="EMBL" id="RSH82343.1"/>
    </source>
</evidence>
<organism evidence="7 8">
    <name type="scientific">Apiotrichum porosum</name>
    <dbReference type="NCBI Taxonomy" id="105984"/>
    <lineage>
        <taxon>Eukaryota</taxon>
        <taxon>Fungi</taxon>
        <taxon>Dikarya</taxon>
        <taxon>Basidiomycota</taxon>
        <taxon>Agaricomycotina</taxon>
        <taxon>Tremellomycetes</taxon>
        <taxon>Trichosporonales</taxon>
        <taxon>Trichosporonaceae</taxon>
        <taxon>Apiotrichum</taxon>
    </lineage>
</organism>
<sequence>MPLPRVFLDFTYADKPVGRVVLELFTDVVPKTSENFRALCTGEKSTPSKQLSYNGSPVHRIIEGFMIQGGDFTKRNGTGGESIYGGTFDDERLSGEGTEVDSKGLLVMANRGPNTNGSQWFITLAPAQHLTGKHVVFGRVVGGMEHIDTIGALPTDERDRPLQPVIVAKAGELELRRAAVPEATRSRSRSHSITPESDSEDERERRRRRERRERKERERDERRDEKRRSSRKDRGGDDSHDRSRSPDRARGGDDEGRDREERKSKRDKKTSSRRRDRSPSETLSELDERLLKEENERLDVEKREQLAEMKRKIEEDRQAIKDAGGVVYKGRGSMRYRDPESRSHSNFGMPRNYDSRAPDTRARYRRNDRNDDNTRGSGRWERGGEAQRPSFERERRDDRPRDADRWDHGGFRKDRTGDRGRDDGGLAGRLGDRLSYDDEAEDRARDDPSRSARADAWRSTRRSPAPHSPPAPRSTQRSPSPGPVREQRSTSLERRDAGSDMEMDD</sequence>
<dbReference type="FunFam" id="2.40.100.10:FF:000025">
    <property type="entry name" value="Peptidyl-prolyl cis-trans isomerase CYP19-2"/>
    <property type="match status" value="1"/>
</dbReference>
<feature type="compositionally biased region" description="Basic and acidic residues" evidence="5">
    <location>
        <begin position="353"/>
        <end position="458"/>
    </location>
</feature>
<dbReference type="Gene3D" id="2.40.100.10">
    <property type="entry name" value="Cyclophilin-like"/>
    <property type="match status" value="1"/>
</dbReference>
<feature type="domain" description="PPIase cyclophilin-type" evidence="6">
    <location>
        <begin position="7"/>
        <end position="172"/>
    </location>
</feature>
<gene>
    <name evidence="7" type="ORF">EHS24_007310</name>
</gene>
<protein>
    <recommendedName>
        <fullName evidence="2">peptidylprolyl isomerase</fullName>
        <ecNumber evidence="2">5.2.1.8</ecNumber>
    </recommendedName>
</protein>
<evidence type="ECO:0000313" key="8">
    <source>
        <dbReference type="Proteomes" id="UP000279236"/>
    </source>
</evidence>
<feature type="region of interest" description="Disordered" evidence="5">
    <location>
        <begin position="178"/>
        <end position="505"/>
    </location>
</feature>
<dbReference type="InterPro" id="IPR020892">
    <property type="entry name" value="Cyclophilin-type_PPIase_CS"/>
</dbReference>
<dbReference type="EC" id="5.2.1.8" evidence="2"/>
<feature type="compositionally biased region" description="Basic and acidic residues" evidence="5">
    <location>
        <begin position="485"/>
        <end position="498"/>
    </location>
</feature>
<dbReference type="GO" id="GO:0003755">
    <property type="term" value="F:peptidyl-prolyl cis-trans isomerase activity"/>
    <property type="evidence" value="ECO:0007669"/>
    <property type="project" value="UniProtKB-KW"/>
</dbReference>
<evidence type="ECO:0000256" key="5">
    <source>
        <dbReference type="SAM" id="MobiDB-lite"/>
    </source>
</evidence>
<evidence type="ECO:0000256" key="1">
    <source>
        <dbReference type="ARBA" id="ARBA00000971"/>
    </source>
</evidence>
<dbReference type="STRING" id="105984.A0A427XU25"/>
<evidence type="ECO:0000259" key="6">
    <source>
        <dbReference type="PROSITE" id="PS50072"/>
    </source>
</evidence>
<keyword evidence="4" id="KW-0413">Isomerase</keyword>
<dbReference type="EMBL" id="RSCE01000005">
    <property type="protein sequence ID" value="RSH82343.1"/>
    <property type="molecule type" value="Genomic_DNA"/>
</dbReference>
<feature type="compositionally biased region" description="Basic and acidic residues" evidence="5">
    <location>
        <begin position="213"/>
        <end position="264"/>
    </location>
</feature>
<dbReference type="GeneID" id="39591853"/>
<dbReference type="InterPro" id="IPR029000">
    <property type="entry name" value="Cyclophilin-like_dom_sf"/>
</dbReference>
<dbReference type="InterPro" id="IPR002130">
    <property type="entry name" value="Cyclophilin-type_PPIase_dom"/>
</dbReference>
<comment type="caution">
    <text evidence="7">The sequence shown here is derived from an EMBL/GenBank/DDBJ whole genome shotgun (WGS) entry which is preliminary data.</text>
</comment>
<dbReference type="PANTHER" id="PTHR11071:SF561">
    <property type="entry name" value="PEPTIDYL-PROLYL CIS-TRANS ISOMERASE D-RELATED"/>
    <property type="match status" value="1"/>
</dbReference>
<dbReference type="OrthoDB" id="407558at2759"/>
<proteinExistence type="predicted"/>
<dbReference type="PROSITE" id="PS50072">
    <property type="entry name" value="CSA_PPIASE_2"/>
    <property type="match status" value="1"/>
</dbReference>
<keyword evidence="3" id="KW-0697">Rotamase</keyword>
<dbReference type="PRINTS" id="PR00153">
    <property type="entry name" value="CSAPPISMRASE"/>
</dbReference>
<dbReference type="GO" id="GO:0005737">
    <property type="term" value="C:cytoplasm"/>
    <property type="evidence" value="ECO:0007669"/>
    <property type="project" value="TreeGrafter"/>
</dbReference>
<evidence type="ECO:0000256" key="4">
    <source>
        <dbReference type="ARBA" id="ARBA00023235"/>
    </source>
</evidence>
<dbReference type="RefSeq" id="XP_028476575.1">
    <property type="nucleotide sequence ID" value="XM_028622682.1"/>
</dbReference>
<dbReference type="PANTHER" id="PTHR11071">
    <property type="entry name" value="PEPTIDYL-PROLYL CIS-TRANS ISOMERASE"/>
    <property type="match status" value="1"/>
</dbReference>
<keyword evidence="8" id="KW-1185">Reference proteome</keyword>
<dbReference type="Pfam" id="PF00160">
    <property type="entry name" value="Pro_isomerase"/>
    <property type="match status" value="1"/>
</dbReference>
<dbReference type="AlphaFoldDB" id="A0A427XU25"/>
<evidence type="ECO:0000256" key="3">
    <source>
        <dbReference type="ARBA" id="ARBA00023110"/>
    </source>
</evidence>
<reference evidence="7 8" key="1">
    <citation type="submission" date="2018-11" db="EMBL/GenBank/DDBJ databases">
        <title>Genome sequence of Apiotrichum porosum DSM 27194.</title>
        <authorList>
            <person name="Aliyu H."/>
            <person name="Gorte O."/>
            <person name="Ochsenreither K."/>
        </authorList>
    </citation>
    <scope>NUCLEOTIDE SEQUENCE [LARGE SCALE GENOMIC DNA]</scope>
    <source>
        <strain evidence="7 8">DSM 27194</strain>
    </source>
</reference>
<comment type="catalytic activity">
    <reaction evidence="1">
        <text>[protein]-peptidylproline (omega=180) = [protein]-peptidylproline (omega=0)</text>
        <dbReference type="Rhea" id="RHEA:16237"/>
        <dbReference type="Rhea" id="RHEA-COMP:10747"/>
        <dbReference type="Rhea" id="RHEA-COMP:10748"/>
        <dbReference type="ChEBI" id="CHEBI:83833"/>
        <dbReference type="ChEBI" id="CHEBI:83834"/>
        <dbReference type="EC" id="5.2.1.8"/>
    </reaction>
</comment>
<dbReference type="GO" id="GO:0016018">
    <property type="term" value="F:cyclosporin A binding"/>
    <property type="evidence" value="ECO:0007669"/>
    <property type="project" value="TreeGrafter"/>
</dbReference>
<dbReference type="GO" id="GO:0006457">
    <property type="term" value="P:protein folding"/>
    <property type="evidence" value="ECO:0007669"/>
    <property type="project" value="InterPro"/>
</dbReference>
<dbReference type="Proteomes" id="UP000279236">
    <property type="component" value="Unassembled WGS sequence"/>
</dbReference>
<dbReference type="SUPFAM" id="SSF50891">
    <property type="entry name" value="Cyclophilin-like"/>
    <property type="match status" value="1"/>
</dbReference>
<accession>A0A427XU25</accession>
<evidence type="ECO:0000256" key="2">
    <source>
        <dbReference type="ARBA" id="ARBA00013194"/>
    </source>
</evidence>
<feature type="compositionally biased region" description="Basic residues" evidence="5">
    <location>
        <begin position="265"/>
        <end position="276"/>
    </location>
</feature>
<name>A0A427XU25_9TREE</name>
<dbReference type="PROSITE" id="PS00170">
    <property type="entry name" value="CSA_PPIASE_1"/>
    <property type="match status" value="1"/>
</dbReference>
<feature type="compositionally biased region" description="Basic and acidic residues" evidence="5">
    <location>
        <begin position="286"/>
        <end position="320"/>
    </location>
</feature>